<protein>
    <submittedName>
        <fullName evidence="12">Emp24/gp25L/p24 family/GOLD</fullName>
    </submittedName>
</protein>
<dbReference type="InterPro" id="IPR015720">
    <property type="entry name" value="Emp24-like"/>
</dbReference>
<keyword evidence="3 8" id="KW-0812">Transmembrane</keyword>
<gene>
    <name evidence="12" type="ORF">J8273_2783</name>
</gene>
<dbReference type="EMBL" id="JAHDYR010000009">
    <property type="protein sequence ID" value="KAG9395588.1"/>
    <property type="molecule type" value="Genomic_DNA"/>
</dbReference>
<evidence type="ECO:0000256" key="5">
    <source>
        <dbReference type="ARBA" id="ARBA00022989"/>
    </source>
</evidence>
<evidence type="ECO:0000256" key="9">
    <source>
        <dbReference type="SAM" id="Phobius"/>
    </source>
</evidence>
<dbReference type="AlphaFoldDB" id="A0A8J6E379"/>
<organism evidence="12 13">
    <name type="scientific">Carpediemonas membranifera</name>
    <dbReference type="NCBI Taxonomy" id="201153"/>
    <lineage>
        <taxon>Eukaryota</taxon>
        <taxon>Metamonada</taxon>
        <taxon>Carpediemonas-like organisms</taxon>
        <taxon>Carpediemonas</taxon>
    </lineage>
</organism>
<feature type="transmembrane region" description="Helical" evidence="9">
    <location>
        <begin position="165"/>
        <end position="187"/>
    </location>
</feature>
<sequence length="199" mass="22838">MKLSAIVLILCVTAYVSALSFEVGANRMECFFEDYEIGQVVSGSWHVLSGGTLDMDMKITTPSEFTKYDNRGDNTGSFNFVADEAGTYRFCFINTMHNTANKLVIFNIEQKKAKKAAATRDDLTPLEDSIVRLSETLSAVQSEQRYLRQREKRHRIITDSTNRRILLWSMIQTFALLLTAAWQVFYIRKFFSRSRKTSI</sequence>
<evidence type="ECO:0000256" key="4">
    <source>
        <dbReference type="ARBA" id="ARBA00022729"/>
    </source>
</evidence>
<proteinExistence type="inferred from homology"/>
<comment type="subcellular location">
    <subcellularLocation>
        <location evidence="7">Endomembrane system</location>
        <topology evidence="7">Single-pass membrane protein</topology>
    </subcellularLocation>
    <subcellularLocation>
        <location evidence="1 8">Membrane</location>
        <topology evidence="1 8">Single-pass type I membrane protein</topology>
    </subcellularLocation>
</comment>
<accession>A0A8J6E379</accession>
<evidence type="ECO:0000256" key="1">
    <source>
        <dbReference type="ARBA" id="ARBA00004479"/>
    </source>
</evidence>
<dbReference type="GO" id="GO:0016020">
    <property type="term" value="C:membrane"/>
    <property type="evidence" value="ECO:0007669"/>
    <property type="project" value="UniProtKB-SubCell"/>
</dbReference>
<evidence type="ECO:0000256" key="10">
    <source>
        <dbReference type="SAM" id="SignalP"/>
    </source>
</evidence>
<keyword evidence="4 10" id="KW-0732">Signal</keyword>
<dbReference type="Proteomes" id="UP000717585">
    <property type="component" value="Unassembled WGS sequence"/>
</dbReference>
<dbReference type="PANTHER" id="PTHR22811">
    <property type="entry name" value="TRANSMEMBRANE EMP24 DOMAIN-CONTAINING PROTEIN"/>
    <property type="match status" value="1"/>
</dbReference>
<keyword evidence="5 9" id="KW-1133">Transmembrane helix</keyword>
<dbReference type="SUPFAM" id="SSF101576">
    <property type="entry name" value="Supernatant protein factor (SPF), C-terminal domain"/>
    <property type="match status" value="1"/>
</dbReference>
<dbReference type="OrthoDB" id="1929172at2759"/>
<evidence type="ECO:0000259" key="11">
    <source>
        <dbReference type="PROSITE" id="PS50866"/>
    </source>
</evidence>
<evidence type="ECO:0000313" key="13">
    <source>
        <dbReference type="Proteomes" id="UP000717585"/>
    </source>
</evidence>
<evidence type="ECO:0000256" key="8">
    <source>
        <dbReference type="RuleBase" id="RU003827"/>
    </source>
</evidence>
<evidence type="ECO:0000256" key="7">
    <source>
        <dbReference type="ARBA" id="ARBA00037847"/>
    </source>
</evidence>
<evidence type="ECO:0000256" key="3">
    <source>
        <dbReference type="ARBA" id="ARBA00022692"/>
    </source>
</evidence>
<keyword evidence="6 9" id="KW-0472">Membrane</keyword>
<reference evidence="12" key="1">
    <citation type="submission" date="2021-05" db="EMBL/GenBank/DDBJ databases">
        <title>A free-living protist that lacks canonical eukaryotic 1 DNA replication and segregation systems.</title>
        <authorList>
            <person name="Salas-Leiva D.E."/>
            <person name="Tromer E.C."/>
            <person name="Curtis B.A."/>
            <person name="Jerlstrom-Hultqvist J."/>
            <person name="Kolisko M."/>
            <person name="Yi Z."/>
            <person name="Salas-Leiva J.S."/>
            <person name="Gallot-Lavallee L."/>
            <person name="Kops G.J.P.L."/>
            <person name="Archibald J.M."/>
            <person name="Simpson A.G.B."/>
            <person name="Roger A.J."/>
        </authorList>
    </citation>
    <scope>NUCLEOTIDE SEQUENCE</scope>
    <source>
        <strain evidence="12">BICM</strain>
    </source>
</reference>
<dbReference type="InterPro" id="IPR009038">
    <property type="entry name" value="GOLD_dom"/>
</dbReference>
<feature type="chain" id="PRO_5035273207" evidence="10">
    <location>
        <begin position="19"/>
        <end position="199"/>
    </location>
</feature>
<dbReference type="InterPro" id="IPR036598">
    <property type="entry name" value="GOLD_dom_sf"/>
</dbReference>
<evidence type="ECO:0000256" key="2">
    <source>
        <dbReference type="ARBA" id="ARBA00007104"/>
    </source>
</evidence>
<dbReference type="GO" id="GO:0012505">
    <property type="term" value="C:endomembrane system"/>
    <property type="evidence" value="ECO:0007669"/>
    <property type="project" value="UniProtKB-SubCell"/>
</dbReference>
<feature type="signal peptide" evidence="10">
    <location>
        <begin position="1"/>
        <end position="18"/>
    </location>
</feature>
<comment type="similarity">
    <text evidence="2 8">Belongs to the EMP24/GP25L family.</text>
</comment>
<dbReference type="Pfam" id="PF01105">
    <property type="entry name" value="EMP24_GP25L"/>
    <property type="match status" value="1"/>
</dbReference>
<dbReference type="SMART" id="SM01190">
    <property type="entry name" value="EMP24_GP25L"/>
    <property type="match status" value="1"/>
</dbReference>
<comment type="caution">
    <text evidence="12">The sequence shown here is derived from an EMBL/GenBank/DDBJ whole genome shotgun (WGS) entry which is preliminary data.</text>
</comment>
<dbReference type="PROSITE" id="PS50866">
    <property type="entry name" value="GOLD"/>
    <property type="match status" value="1"/>
</dbReference>
<feature type="domain" description="GOLD" evidence="11">
    <location>
        <begin position="28"/>
        <end position="110"/>
    </location>
</feature>
<keyword evidence="13" id="KW-1185">Reference proteome</keyword>
<name>A0A8J6E379_9EUKA</name>
<evidence type="ECO:0000256" key="6">
    <source>
        <dbReference type="ARBA" id="ARBA00023136"/>
    </source>
</evidence>
<evidence type="ECO:0000313" key="12">
    <source>
        <dbReference type="EMBL" id="KAG9395588.1"/>
    </source>
</evidence>